<reference evidence="18" key="1">
    <citation type="submission" date="2025-08" db="UniProtKB">
        <authorList>
            <consortium name="Ensembl"/>
        </authorList>
    </citation>
    <scope>IDENTIFICATION</scope>
</reference>
<evidence type="ECO:0000256" key="5">
    <source>
        <dbReference type="ARBA" id="ARBA00022927"/>
    </source>
</evidence>
<evidence type="ECO:0000256" key="7">
    <source>
        <dbReference type="ARBA" id="ARBA00023010"/>
    </source>
</evidence>
<dbReference type="GO" id="GO:0001405">
    <property type="term" value="C:PAM complex, Tim23 associated import motor"/>
    <property type="evidence" value="ECO:0007669"/>
    <property type="project" value="TreeGrafter"/>
</dbReference>
<keyword evidence="4" id="KW-0999">Mitochondrion inner membrane</keyword>
<comment type="function">
    <text evidence="14">Mitochondrial co-chaperone which forms a complex with prohibitins to regulate cardiolipin remodeling. May be a component of the PAM complex, a complex required for the translocation of transit peptide-containing proteins from the inner membrane into the mitochondrial matrix in an ATP-dependent manner. May act as a co-chaperone that stimulate the ATP-dependent activity.</text>
</comment>
<evidence type="ECO:0000256" key="1">
    <source>
        <dbReference type="ARBA" id="ARBA00004298"/>
    </source>
</evidence>
<evidence type="ECO:0000256" key="2">
    <source>
        <dbReference type="ARBA" id="ARBA00022448"/>
    </source>
</evidence>
<feature type="compositionally biased region" description="Pro residues" evidence="16">
    <location>
        <begin position="93"/>
        <end position="106"/>
    </location>
</feature>
<feature type="region of interest" description="Disordered" evidence="16">
    <location>
        <begin position="1"/>
        <end position="135"/>
    </location>
</feature>
<keyword evidence="9 17" id="KW-0472">Membrane</keyword>
<evidence type="ECO:0000256" key="12">
    <source>
        <dbReference type="ARBA" id="ARBA00040828"/>
    </source>
</evidence>
<sequence>MLGEREGAGRSSRGTDRRQGKCDGAHALSQGREINHGFFAKKTSLAHVSSSTSSPVYIKHSRLSQPRGTHCTPPARRAAISGRPRPTATSAPGPAPPGRSPPPPRPALRQPVAAVRRGPGPSDEPRPSASSARPSAVRGAWGRAAAAAMAGTMVAVGLTIAAAGFAGRYALKAMKQMEPQVKQALQNLPKPDFRGYYRGGFEPKMTKREAALILGVSPTANRSKIREAHRRIMLLNHPDKEAVSDSVIPSIRTASSSVRRLRDLLRRLLLW</sequence>
<organism evidence="18 19">
    <name type="scientific">Anser brachyrhynchus</name>
    <name type="common">Pink-footed goose</name>
    <dbReference type="NCBI Taxonomy" id="132585"/>
    <lineage>
        <taxon>Eukaryota</taxon>
        <taxon>Metazoa</taxon>
        <taxon>Chordata</taxon>
        <taxon>Craniata</taxon>
        <taxon>Vertebrata</taxon>
        <taxon>Euteleostomi</taxon>
        <taxon>Archelosauria</taxon>
        <taxon>Archosauria</taxon>
        <taxon>Dinosauria</taxon>
        <taxon>Saurischia</taxon>
        <taxon>Theropoda</taxon>
        <taxon>Coelurosauria</taxon>
        <taxon>Aves</taxon>
        <taxon>Neognathae</taxon>
        <taxon>Galloanserae</taxon>
        <taxon>Anseriformes</taxon>
        <taxon>Anatidae</taxon>
        <taxon>Anserinae</taxon>
        <taxon>Anser</taxon>
    </lineage>
</organism>
<dbReference type="GeneTree" id="ENSGT00940000154384"/>
<dbReference type="CDD" id="cd06257">
    <property type="entry name" value="DnaJ"/>
    <property type="match status" value="1"/>
</dbReference>
<keyword evidence="19" id="KW-1185">Reference proteome</keyword>
<evidence type="ECO:0000256" key="15">
    <source>
        <dbReference type="ARBA" id="ARBA00046374"/>
    </source>
</evidence>
<keyword evidence="6 17" id="KW-1133">Transmembrane helix</keyword>
<evidence type="ECO:0000256" key="17">
    <source>
        <dbReference type="SAM" id="Phobius"/>
    </source>
</evidence>
<dbReference type="Ensembl" id="ENSABRT00000007242.1">
    <property type="protein sequence ID" value="ENSABRP00000005046.1"/>
    <property type="gene ID" value="ENSABRG00000004667.1"/>
</dbReference>
<comment type="similarity">
    <text evidence="11">Belongs to the TIM14 family.</text>
</comment>
<dbReference type="GO" id="GO:0030150">
    <property type="term" value="P:protein import into mitochondrial matrix"/>
    <property type="evidence" value="ECO:0007669"/>
    <property type="project" value="TreeGrafter"/>
</dbReference>
<dbReference type="PANTHER" id="PTHR12763:SF56">
    <property type="entry name" value="MITOCHONDRIAL IMPORT INNER MEMBRANE TRANSLOCASE SUBUNIT TIM14"/>
    <property type="match status" value="1"/>
</dbReference>
<name>A0A8B9BJX7_9AVES</name>
<protein>
    <recommendedName>
        <fullName evidence="12">Mitochondrial import inner membrane translocase subunit TIM14</fullName>
    </recommendedName>
    <alternativeName>
        <fullName evidence="13">DnaJ homolog subfamily C member 19</fullName>
    </alternativeName>
</protein>
<keyword evidence="2" id="KW-0813">Transport</keyword>
<evidence type="ECO:0000256" key="11">
    <source>
        <dbReference type="ARBA" id="ARBA00038105"/>
    </source>
</evidence>
<dbReference type="InterPro" id="IPR001623">
    <property type="entry name" value="DnaJ_domain"/>
</dbReference>
<feature type="compositionally biased region" description="Low complexity" evidence="16">
    <location>
        <begin position="83"/>
        <end position="92"/>
    </location>
</feature>
<keyword evidence="10" id="KW-0143">Chaperone</keyword>
<evidence type="ECO:0000256" key="14">
    <source>
        <dbReference type="ARBA" id="ARBA00045655"/>
    </source>
</evidence>
<keyword evidence="3 17" id="KW-0812">Transmembrane</keyword>
<evidence type="ECO:0000313" key="19">
    <source>
        <dbReference type="Proteomes" id="UP000694426"/>
    </source>
</evidence>
<evidence type="ECO:0000256" key="6">
    <source>
        <dbReference type="ARBA" id="ARBA00022989"/>
    </source>
</evidence>
<evidence type="ECO:0000256" key="10">
    <source>
        <dbReference type="ARBA" id="ARBA00023186"/>
    </source>
</evidence>
<keyword evidence="8" id="KW-0496">Mitochondrion</keyword>
<dbReference type="InterPro" id="IPR036869">
    <property type="entry name" value="J_dom_sf"/>
</dbReference>
<evidence type="ECO:0000256" key="9">
    <source>
        <dbReference type="ARBA" id="ARBA00023136"/>
    </source>
</evidence>
<dbReference type="AlphaFoldDB" id="A0A8B9BJX7"/>
<comment type="subunit">
    <text evidence="15">Interacts with PHB2; the interaction associates DNAJC19 with the prohibitin complex. Interacts with TIMM16/PAM16. May be a component of the PAM complex at least composed of a mitochondrial HSP70 protein, GRPEL1 or GRPEL2, TIMM44, TIMM16/PAM16 and TIMM14/DNAJC19.</text>
</comment>
<proteinExistence type="inferred from homology"/>
<evidence type="ECO:0000313" key="18">
    <source>
        <dbReference type="Ensembl" id="ENSABRP00000005046.1"/>
    </source>
</evidence>
<dbReference type="SUPFAM" id="SSF46565">
    <property type="entry name" value="Chaperone J-domain"/>
    <property type="match status" value="1"/>
</dbReference>
<keyword evidence="7" id="KW-0811">Translocation</keyword>
<accession>A0A8B9BJX7</accession>
<dbReference type="Gene3D" id="1.10.287.110">
    <property type="entry name" value="DnaJ domain"/>
    <property type="match status" value="1"/>
</dbReference>
<feature type="compositionally biased region" description="Low complexity" evidence="16">
    <location>
        <begin position="107"/>
        <end position="117"/>
    </location>
</feature>
<dbReference type="GO" id="GO:0001671">
    <property type="term" value="F:ATPase activator activity"/>
    <property type="evidence" value="ECO:0007669"/>
    <property type="project" value="TreeGrafter"/>
</dbReference>
<comment type="subcellular location">
    <subcellularLocation>
        <location evidence="1">Mitochondrion inner membrane</location>
        <topology evidence="1">Single-pass membrane protein</topology>
        <orientation evidence="1">Matrix side</orientation>
    </subcellularLocation>
</comment>
<feature type="compositionally biased region" description="Basic and acidic residues" evidence="16">
    <location>
        <begin position="1"/>
        <end position="24"/>
    </location>
</feature>
<dbReference type="PANTHER" id="PTHR12763">
    <property type="match status" value="1"/>
</dbReference>
<dbReference type="FunFam" id="1.10.287.110:FF:000001">
    <property type="entry name" value="Import inner membrane translocase subunit tim14"/>
    <property type="match status" value="1"/>
</dbReference>
<evidence type="ECO:0000256" key="4">
    <source>
        <dbReference type="ARBA" id="ARBA00022792"/>
    </source>
</evidence>
<gene>
    <name evidence="18" type="primary">DNAJC19</name>
</gene>
<keyword evidence="5" id="KW-0653">Protein transport</keyword>
<evidence type="ECO:0000256" key="8">
    <source>
        <dbReference type="ARBA" id="ARBA00023128"/>
    </source>
</evidence>
<dbReference type="Proteomes" id="UP000694426">
    <property type="component" value="Unplaced"/>
</dbReference>
<evidence type="ECO:0000256" key="16">
    <source>
        <dbReference type="SAM" id="MobiDB-lite"/>
    </source>
</evidence>
<evidence type="ECO:0000256" key="3">
    <source>
        <dbReference type="ARBA" id="ARBA00022692"/>
    </source>
</evidence>
<feature type="transmembrane region" description="Helical" evidence="17">
    <location>
        <begin position="140"/>
        <end position="167"/>
    </location>
</feature>
<reference evidence="18" key="2">
    <citation type="submission" date="2025-09" db="UniProtKB">
        <authorList>
            <consortium name="Ensembl"/>
        </authorList>
    </citation>
    <scope>IDENTIFICATION</scope>
</reference>
<evidence type="ECO:0000256" key="13">
    <source>
        <dbReference type="ARBA" id="ARBA00041828"/>
    </source>
</evidence>